<dbReference type="InterPro" id="IPR011990">
    <property type="entry name" value="TPR-like_helical_dom_sf"/>
</dbReference>
<keyword evidence="4" id="KW-1185">Reference proteome</keyword>
<feature type="compositionally biased region" description="Acidic residues" evidence="1">
    <location>
        <begin position="26"/>
        <end position="36"/>
    </location>
</feature>
<evidence type="ECO:0000313" key="4">
    <source>
        <dbReference type="Proteomes" id="UP000248584"/>
    </source>
</evidence>
<evidence type="ECO:0000313" key="3">
    <source>
        <dbReference type="EMBL" id="PZX39877.1"/>
    </source>
</evidence>
<evidence type="ECO:0000256" key="1">
    <source>
        <dbReference type="SAM" id="MobiDB-lite"/>
    </source>
</evidence>
<dbReference type="EMBL" id="QKZR01000003">
    <property type="protein sequence ID" value="PZX39877.1"/>
    <property type="molecule type" value="Genomic_DNA"/>
</dbReference>
<comment type="caution">
    <text evidence="3">The sequence shown here is derived from an EMBL/GenBank/DDBJ whole genome shotgun (WGS) entry which is preliminary data.</text>
</comment>
<proteinExistence type="predicted"/>
<feature type="transmembrane region" description="Helical" evidence="2">
    <location>
        <begin position="63"/>
        <end position="81"/>
    </location>
</feature>
<protein>
    <submittedName>
        <fullName evidence="3">Negative regulator of RcsB-dependent stress response</fullName>
    </submittedName>
</protein>
<organism evidence="3 4">
    <name type="scientific">Nonlabens dokdonensis</name>
    <dbReference type="NCBI Taxonomy" id="328515"/>
    <lineage>
        <taxon>Bacteria</taxon>
        <taxon>Pseudomonadati</taxon>
        <taxon>Bacteroidota</taxon>
        <taxon>Flavobacteriia</taxon>
        <taxon>Flavobacteriales</taxon>
        <taxon>Flavobacteriaceae</taxon>
        <taxon>Nonlabens</taxon>
    </lineage>
</organism>
<gene>
    <name evidence="3" type="ORF">LX97_02235</name>
</gene>
<accession>A0ABX5PXN1</accession>
<dbReference type="Proteomes" id="UP000248584">
    <property type="component" value="Unassembled WGS sequence"/>
</dbReference>
<sequence>MRVQLKTIMATYNKRGYKPKTKPEKEDNDELFDDSESTTAEVFSTLDEGANKTEQWLEKNQKAIVIVVGIIIVAALGAWLYNQFVMEPKQMEAVAESNEANKYYDLALNSTGKEKDSLYTLALEGANGKYGLIQIAEEYAGTDAGNLANYQAGMAYLNIGGDQLQKAIEYLEKFDGGDSVLNAIAQAGIGDALVQAGQPGDAIAHYMDAANSNTNEFSTPKYLLKAGQVALTTGDTSTAITALERIEENYPDAAEYKTAQVLLGQARAASN</sequence>
<dbReference type="Gene3D" id="1.25.40.10">
    <property type="entry name" value="Tetratricopeptide repeat domain"/>
    <property type="match status" value="1"/>
</dbReference>
<keyword evidence="2" id="KW-1133">Transmembrane helix</keyword>
<name>A0ABX5PXN1_9FLAO</name>
<dbReference type="InterPro" id="IPR019734">
    <property type="entry name" value="TPR_rpt"/>
</dbReference>
<reference evidence="3 4" key="1">
    <citation type="submission" date="2018-06" db="EMBL/GenBank/DDBJ databases">
        <title>Genomic Encyclopedia of Archaeal and Bacterial Type Strains, Phase II (KMG-II): from individual species to whole genera.</title>
        <authorList>
            <person name="Goeker M."/>
        </authorList>
    </citation>
    <scope>NUCLEOTIDE SEQUENCE [LARGE SCALE GENOMIC DNA]</scope>
    <source>
        <strain evidence="3 4">DSM 17205</strain>
    </source>
</reference>
<evidence type="ECO:0000256" key="2">
    <source>
        <dbReference type="SAM" id="Phobius"/>
    </source>
</evidence>
<dbReference type="SUPFAM" id="SSF48452">
    <property type="entry name" value="TPR-like"/>
    <property type="match status" value="1"/>
</dbReference>
<keyword evidence="2" id="KW-0812">Transmembrane</keyword>
<dbReference type="Pfam" id="PF13174">
    <property type="entry name" value="TPR_6"/>
    <property type="match status" value="1"/>
</dbReference>
<feature type="region of interest" description="Disordered" evidence="1">
    <location>
        <begin position="16"/>
        <end position="36"/>
    </location>
</feature>
<keyword evidence="2" id="KW-0472">Membrane</keyword>